<protein>
    <submittedName>
        <fullName evidence="2">Uncharacterized protein</fullName>
    </submittedName>
</protein>
<gene>
    <name evidence="2" type="ORF">PECAL_6P15950</name>
</gene>
<dbReference type="OrthoDB" id="10523108at2759"/>
<sequence>MPGGPMDSVENLPPPPPGSSKQKVSPDAPPPPPASIAEKGEVAAAITAAGVTTVKEEAVAQGEQDIDKVYKFRDAILEGATALNIETKAELVELFTKHAIQSTSGEKVVPRKYFDQLLTELKVDAKDPSTLWIAGHFANENEMSSDGEPIDVLGLLDYLQLTPEAEEQTILAHLHDKLCEGATQRGMATKEELCAWLVRARDATSDDGSVDLAKLAPMARNLAEMVSNGVTPEGDAVDAGEFWSAVELLDDGLSSENAPQARELIRAAYANDDGSVDAAHLLHDLRLWPGVEEAERWHELADKLRSLLCSGAAGVGIKTKEALCQLFADDEGHPKKMSVDEFSAVVKQGLGVAIDSTDDDDEESEVLAFVKCFELSAEDDDDVSVSEDGLVDVGELLWKLLLWPGAEEEHRSLAAGRSLRQDLLTHAEALGLETVGDLCALLVEKCGGGKQVAVEKLLEVFKGMACGDISDLDMYLRHFADDKGVALEKLLQHLELYDHGAGESSGDDDDDEATVDA</sequence>
<feature type="region of interest" description="Disordered" evidence="1">
    <location>
        <begin position="1"/>
        <end position="36"/>
    </location>
</feature>
<keyword evidence="3" id="KW-1185">Reference proteome</keyword>
<dbReference type="Proteomes" id="UP000789595">
    <property type="component" value="Unassembled WGS sequence"/>
</dbReference>
<evidence type="ECO:0000313" key="2">
    <source>
        <dbReference type="EMBL" id="CAH0379958.1"/>
    </source>
</evidence>
<organism evidence="2 3">
    <name type="scientific">Pelagomonas calceolata</name>
    <dbReference type="NCBI Taxonomy" id="35677"/>
    <lineage>
        <taxon>Eukaryota</taxon>
        <taxon>Sar</taxon>
        <taxon>Stramenopiles</taxon>
        <taxon>Ochrophyta</taxon>
        <taxon>Pelagophyceae</taxon>
        <taxon>Pelagomonadales</taxon>
        <taxon>Pelagomonadaceae</taxon>
        <taxon>Pelagomonas</taxon>
    </lineage>
</organism>
<comment type="caution">
    <text evidence="2">The sequence shown here is derived from an EMBL/GenBank/DDBJ whole genome shotgun (WGS) entry which is preliminary data.</text>
</comment>
<proteinExistence type="predicted"/>
<dbReference type="AlphaFoldDB" id="A0A8J2SYQ6"/>
<dbReference type="EMBL" id="CAKKNE010000006">
    <property type="protein sequence ID" value="CAH0379958.1"/>
    <property type="molecule type" value="Genomic_DNA"/>
</dbReference>
<name>A0A8J2SYQ6_9STRA</name>
<evidence type="ECO:0000256" key="1">
    <source>
        <dbReference type="SAM" id="MobiDB-lite"/>
    </source>
</evidence>
<reference evidence="2" key="1">
    <citation type="submission" date="2021-11" db="EMBL/GenBank/DDBJ databases">
        <authorList>
            <consortium name="Genoscope - CEA"/>
            <person name="William W."/>
        </authorList>
    </citation>
    <scope>NUCLEOTIDE SEQUENCE</scope>
</reference>
<evidence type="ECO:0000313" key="3">
    <source>
        <dbReference type="Proteomes" id="UP000789595"/>
    </source>
</evidence>
<accession>A0A8J2SYQ6</accession>